<evidence type="ECO:0000313" key="7">
    <source>
        <dbReference type="Proteomes" id="UP000184212"/>
    </source>
</evidence>
<dbReference type="InterPro" id="IPR032808">
    <property type="entry name" value="DoxX"/>
</dbReference>
<dbReference type="Proteomes" id="UP000184212">
    <property type="component" value="Unassembled WGS sequence"/>
</dbReference>
<keyword evidence="7" id="KW-1185">Reference proteome</keyword>
<evidence type="ECO:0000256" key="4">
    <source>
        <dbReference type="ARBA" id="ARBA00023136"/>
    </source>
</evidence>
<keyword evidence="3 5" id="KW-1133">Transmembrane helix</keyword>
<proteinExistence type="predicted"/>
<keyword evidence="4 5" id="KW-0472">Membrane</keyword>
<sequence length="136" mass="14907">MNTTASRTVQSPNRAMLWTGRIISGLCIIFLLIDAIMKVVRATPSVEGTASLGFSDSLVRPLGVVVLIFTILYAVPRTAVFGALLLTAHLGGATAIFINKYHGQWSFLFPLTFCVLLWAGLFLQDSKLREIVPLRK</sequence>
<evidence type="ECO:0000256" key="3">
    <source>
        <dbReference type="ARBA" id="ARBA00022989"/>
    </source>
</evidence>
<gene>
    <name evidence="6" type="ORF">SAMN04488109_4270</name>
</gene>
<keyword evidence="2 5" id="KW-0812">Transmembrane</keyword>
<comment type="subcellular location">
    <subcellularLocation>
        <location evidence="1">Membrane</location>
        <topology evidence="1">Multi-pass membrane protein</topology>
    </subcellularLocation>
</comment>
<protein>
    <submittedName>
        <fullName evidence="6">DoxX-like family protein</fullName>
    </submittedName>
</protein>
<dbReference type="STRING" id="947013.SAMN04488109_4270"/>
<evidence type="ECO:0000256" key="5">
    <source>
        <dbReference type="SAM" id="Phobius"/>
    </source>
</evidence>
<dbReference type="GO" id="GO:0016020">
    <property type="term" value="C:membrane"/>
    <property type="evidence" value="ECO:0007669"/>
    <property type="project" value="UniProtKB-SubCell"/>
</dbReference>
<dbReference type="Pfam" id="PF13564">
    <property type="entry name" value="DoxX_2"/>
    <property type="match status" value="1"/>
</dbReference>
<feature type="transmembrane region" description="Helical" evidence="5">
    <location>
        <begin position="104"/>
        <end position="123"/>
    </location>
</feature>
<name>A0A1M5TTX0_9BACT</name>
<feature type="transmembrane region" description="Helical" evidence="5">
    <location>
        <begin position="58"/>
        <end position="75"/>
    </location>
</feature>
<reference evidence="6 7" key="1">
    <citation type="submission" date="2016-11" db="EMBL/GenBank/DDBJ databases">
        <authorList>
            <person name="Jaros S."/>
            <person name="Januszkiewicz K."/>
            <person name="Wedrychowicz H."/>
        </authorList>
    </citation>
    <scope>NUCLEOTIDE SEQUENCE [LARGE SCALE GENOMIC DNA]</scope>
    <source>
        <strain evidence="6 7">DSM 24574</strain>
    </source>
</reference>
<dbReference type="EMBL" id="FQWQ01000003">
    <property type="protein sequence ID" value="SHH54139.1"/>
    <property type="molecule type" value="Genomic_DNA"/>
</dbReference>
<evidence type="ECO:0000313" key="6">
    <source>
        <dbReference type="EMBL" id="SHH54139.1"/>
    </source>
</evidence>
<accession>A0A1M5TTX0</accession>
<evidence type="ECO:0000256" key="1">
    <source>
        <dbReference type="ARBA" id="ARBA00004141"/>
    </source>
</evidence>
<organism evidence="6 7">
    <name type="scientific">Chryseolinea serpens</name>
    <dbReference type="NCBI Taxonomy" id="947013"/>
    <lineage>
        <taxon>Bacteria</taxon>
        <taxon>Pseudomonadati</taxon>
        <taxon>Bacteroidota</taxon>
        <taxon>Cytophagia</taxon>
        <taxon>Cytophagales</taxon>
        <taxon>Fulvivirgaceae</taxon>
        <taxon>Chryseolinea</taxon>
    </lineage>
</organism>
<dbReference type="AlphaFoldDB" id="A0A1M5TTX0"/>
<feature type="transmembrane region" description="Helical" evidence="5">
    <location>
        <begin position="80"/>
        <end position="98"/>
    </location>
</feature>
<evidence type="ECO:0000256" key="2">
    <source>
        <dbReference type="ARBA" id="ARBA00022692"/>
    </source>
</evidence>